<feature type="region of interest" description="Disordered" evidence="1">
    <location>
        <begin position="467"/>
        <end position="495"/>
    </location>
</feature>
<dbReference type="Proteomes" id="UP000284706">
    <property type="component" value="Unassembled WGS sequence"/>
</dbReference>
<dbReference type="InParanoid" id="A0A409Y4F8"/>
<dbReference type="EMBL" id="NHYE01001178">
    <property type="protein sequence ID" value="PPQ97873.1"/>
    <property type="molecule type" value="Genomic_DNA"/>
</dbReference>
<dbReference type="CDD" id="cd11296">
    <property type="entry name" value="O-FucT_like"/>
    <property type="match status" value="1"/>
</dbReference>
<protein>
    <submittedName>
        <fullName evidence="2">Uncharacterized protein</fullName>
    </submittedName>
</protein>
<dbReference type="Gene3D" id="3.40.50.11350">
    <property type="match status" value="1"/>
</dbReference>
<feature type="compositionally biased region" description="Low complexity" evidence="1">
    <location>
        <begin position="21"/>
        <end position="39"/>
    </location>
</feature>
<keyword evidence="3" id="KW-1185">Reference proteome</keyword>
<accession>A0A409Y4F8</accession>
<dbReference type="AlphaFoldDB" id="A0A409Y4F8"/>
<dbReference type="STRING" id="231916.A0A409Y4F8"/>
<sequence>MSHYFSRRPWREYGLLPASSSSAEPLFLSPSNSPSPDDFQFQEKPPAPSMSGSSSYPACRLPKRYTRLLIATLISGVVLLSLEFDVLSSSVFSNRRRDDDLTISFPSVQDRPPPDDTSGLPPLYHAYREYEDSLSEKHLVEQNTTTGSEDGHGRYIFFANHAHTCGWGNVLQEMLFSALLADKAGLGYVWDDYTWDPNVIDYSYFNGKKITARKPISTLLSGHVLGIGSSSDSGAPRAISSRTYEGVCPLDERVYIDRETVKEYMTSLGYHAGIVDEGDGTEVMNAWLKVLRTEKYRNARCIEVRRNTYHVFDMWLFGSSRVHSLWEHISRSPVLTNWGWSPLIHRAFLKNVQFFAADDDVRSRTPLPRKLWDLLWSSSSTLSAAYTSTSSPKIPSPSDLPSHITHPFASLPILVLHIRRGDYEEHCKNLAEWSASYMGFNSFPQHRVRDRFDVPQIVDPAVSNSTLAAEEEAGTENNVPPDIDDIRRRSYSDPSTVASMDERKEIYARHCYPSPQQIVRRVRQVVRDYSQAQVTPSWWTGNDSKRQTGMGLNKIYIMTNGDSEWAEEVKRALGQDFPALGFVWEGISTSRDLILGWEEKPVVQALDMYVASRAELFVGNGFSSLTANIVMLRMKMGFDTVQTRFW</sequence>
<feature type="region of interest" description="Disordered" evidence="1">
    <location>
        <begin position="21"/>
        <end position="56"/>
    </location>
</feature>
<evidence type="ECO:0000313" key="2">
    <source>
        <dbReference type="EMBL" id="PPQ97873.1"/>
    </source>
</evidence>
<reference evidence="2 3" key="1">
    <citation type="journal article" date="2018" name="Evol. Lett.">
        <title>Horizontal gene cluster transfer increased hallucinogenic mushroom diversity.</title>
        <authorList>
            <person name="Reynolds H.T."/>
            <person name="Vijayakumar V."/>
            <person name="Gluck-Thaler E."/>
            <person name="Korotkin H.B."/>
            <person name="Matheny P.B."/>
            <person name="Slot J.C."/>
        </authorList>
    </citation>
    <scope>NUCLEOTIDE SEQUENCE [LARGE SCALE GENOMIC DNA]</scope>
    <source>
        <strain evidence="2 3">SRW20</strain>
    </source>
</reference>
<organism evidence="2 3">
    <name type="scientific">Gymnopilus dilepis</name>
    <dbReference type="NCBI Taxonomy" id="231916"/>
    <lineage>
        <taxon>Eukaryota</taxon>
        <taxon>Fungi</taxon>
        <taxon>Dikarya</taxon>
        <taxon>Basidiomycota</taxon>
        <taxon>Agaricomycotina</taxon>
        <taxon>Agaricomycetes</taxon>
        <taxon>Agaricomycetidae</taxon>
        <taxon>Agaricales</taxon>
        <taxon>Agaricineae</taxon>
        <taxon>Hymenogastraceae</taxon>
        <taxon>Gymnopilus</taxon>
    </lineage>
</organism>
<evidence type="ECO:0000256" key="1">
    <source>
        <dbReference type="SAM" id="MobiDB-lite"/>
    </source>
</evidence>
<evidence type="ECO:0000313" key="3">
    <source>
        <dbReference type="Proteomes" id="UP000284706"/>
    </source>
</evidence>
<dbReference type="OrthoDB" id="2559662at2759"/>
<name>A0A409Y4F8_9AGAR</name>
<proteinExistence type="predicted"/>
<gene>
    <name evidence="2" type="ORF">CVT26_013042</name>
</gene>
<comment type="caution">
    <text evidence="2">The sequence shown here is derived from an EMBL/GenBank/DDBJ whole genome shotgun (WGS) entry which is preliminary data.</text>
</comment>